<sequence>MDGDPYQLYTEFGGPVMDSLMQKISCTIAVVADPAASSCPETYMLQSLDALSTLITEKEGISAITVSALVALVRIAVTGPTLLHGIPAIIQTALSSAVHLQVATTRVPYFGNGWQATSYGFQMFPPINPAAAPVDIPSGNASELIFAVDMTHPKTLEYIRTWAVRFAGGSSSFRHHFILALWLPQNSYPSRLSSQLSSTPSSRHNSPVPSLVTFHRHIQQSVSPSDYSQSPISEVPPACFSDLLVPGTTFADACVVLGITDAEISQADRTGRRRESLIPLIRSWDATSRILAKFCVSAQHREHQFSGGLEVSFHEILAQLGWGETYFSRKTLWFTDAVNASKPANTANAELYEFWDTICFVWGPGGPAQTGIIPSKHSSDQREVAAAKLTQDMVGRKARNLNVLLDGFDPSLNSRV</sequence>
<protein>
    <submittedName>
        <fullName evidence="1">Uncharacterized protein</fullName>
    </submittedName>
</protein>
<reference evidence="1 2" key="1">
    <citation type="journal article" date="2024" name="J Genomics">
        <title>Draft genome sequencing and assembly of Favolaschia claudopus CIRM-BRFM 2984 isolated from oak limbs.</title>
        <authorList>
            <person name="Navarro D."/>
            <person name="Drula E."/>
            <person name="Chaduli D."/>
            <person name="Cazenave R."/>
            <person name="Ahrendt S."/>
            <person name="Wang J."/>
            <person name="Lipzen A."/>
            <person name="Daum C."/>
            <person name="Barry K."/>
            <person name="Grigoriev I.V."/>
            <person name="Favel A."/>
            <person name="Rosso M.N."/>
            <person name="Martin F."/>
        </authorList>
    </citation>
    <scope>NUCLEOTIDE SEQUENCE [LARGE SCALE GENOMIC DNA]</scope>
    <source>
        <strain evidence="1 2">CIRM-BRFM 2984</strain>
    </source>
</reference>
<comment type="caution">
    <text evidence="1">The sequence shown here is derived from an EMBL/GenBank/DDBJ whole genome shotgun (WGS) entry which is preliminary data.</text>
</comment>
<dbReference type="AlphaFoldDB" id="A0AAV9Z7E2"/>
<dbReference type="EMBL" id="JAWWNJ010000189">
    <property type="protein sequence ID" value="KAK6972312.1"/>
    <property type="molecule type" value="Genomic_DNA"/>
</dbReference>
<organism evidence="1 2">
    <name type="scientific">Favolaschia claudopus</name>
    <dbReference type="NCBI Taxonomy" id="2862362"/>
    <lineage>
        <taxon>Eukaryota</taxon>
        <taxon>Fungi</taxon>
        <taxon>Dikarya</taxon>
        <taxon>Basidiomycota</taxon>
        <taxon>Agaricomycotina</taxon>
        <taxon>Agaricomycetes</taxon>
        <taxon>Agaricomycetidae</taxon>
        <taxon>Agaricales</taxon>
        <taxon>Marasmiineae</taxon>
        <taxon>Mycenaceae</taxon>
        <taxon>Favolaschia</taxon>
    </lineage>
</organism>
<dbReference type="Proteomes" id="UP001362999">
    <property type="component" value="Unassembled WGS sequence"/>
</dbReference>
<keyword evidence="2" id="KW-1185">Reference proteome</keyword>
<evidence type="ECO:0000313" key="2">
    <source>
        <dbReference type="Proteomes" id="UP001362999"/>
    </source>
</evidence>
<gene>
    <name evidence="1" type="ORF">R3P38DRAFT_3240085</name>
</gene>
<name>A0AAV9Z7E2_9AGAR</name>
<accession>A0AAV9Z7E2</accession>
<evidence type="ECO:0000313" key="1">
    <source>
        <dbReference type="EMBL" id="KAK6972312.1"/>
    </source>
</evidence>
<proteinExistence type="predicted"/>